<feature type="non-terminal residue" evidence="8">
    <location>
        <position position="198"/>
    </location>
</feature>
<dbReference type="EC" id="2.7.4.3" evidence="6"/>
<feature type="domain" description="Adenylate kinase active site lid" evidence="7">
    <location>
        <begin position="130"/>
        <end position="165"/>
    </location>
</feature>
<comment type="catalytic activity">
    <reaction evidence="6">
        <text>AMP + ATP = 2 ADP</text>
        <dbReference type="Rhea" id="RHEA:12973"/>
        <dbReference type="ChEBI" id="CHEBI:30616"/>
        <dbReference type="ChEBI" id="CHEBI:456215"/>
        <dbReference type="ChEBI" id="CHEBI:456216"/>
        <dbReference type="EC" id="2.7.4.3"/>
    </reaction>
</comment>
<dbReference type="InterPro" id="IPR033690">
    <property type="entry name" value="Adenylat_kinase_CS"/>
</dbReference>
<dbReference type="SUPFAM" id="SSF57774">
    <property type="entry name" value="Microbial and mitochondrial ADK, insert 'zinc finger' domain"/>
    <property type="match status" value="1"/>
</dbReference>
<dbReference type="Gene3D" id="3.40.50.300">
    <property type="entry name" value="P-loop containing nucleotide triphosphate hydrolases"/>
    <property type="match status" value="1"/>
</dbReference>
<dbReference type="PANTHER" id="PTHR23359">
    <property type="entry name" value="NUCLEOTIDE KINASE"/>
    <property type="match status" value="1"/>
</dbReference>
<dbReference type="Pfam" id="PF05191">
    <property type="entry name" value="ADK_lid"/>
    <property type="match status" value="1"/>
</dbReference>
<comment type="subcellular location">
    <subcellularLocation>
        <location evidence="6">Cytoplasm</location>
    </subcellularLocation>
</comment>
<dbReference type="PROSITE" id="PS00113">
    <property type="entry name" value="ADENYLATE_KINASE"/>
    <property type="match status" value="1"/>
</dbReference>
<dbReference type="NCBIfam" id="NF001380">
    <property type="entry name" value="PRK00279.1-2"/>
    <property type="match status" value="1"/>
</dbReference>
<dbReference type="PRINTS" id="PR00094">
    <property type="entry name" value="ADENYLTKNASE"/>
</dbReference>
<keyword evidence="9" id="KW-1185">Reference proteome</keyword>
<evidence type="ECO:0000256" key="6">
    <source>
        <dbReference type="RuleBase" id="RU003331"/>
    </source>
</evidence>
<keyword evidence="4 5" id="KW-0418">Kinase</keyword>
<dbReference type="InterPro" id="IPR036193">
    <property type="entry name" value="ADK_active_lid_dom_sf"/>
</dbReference>
<dbReference type="InterPro" id="IPR007862">
    <property type="entry name" value="Adenylate_kinase_lid-dom"/>
</dbReference>
<dbReference type="InterPro" id="IPR006259">
    <property type="entry name" value="Adenyl_kin_sub"/>
</dbReference>
<gene>
    <name evidence="8" type="ORF">GHK86_14930</name>
</gene>
<dbReference type="NCBIfam" id="NF001381">
    <property type="entry name" value="PRK00279.1-3"/>
    <property type="match status" value="1"/>
</dbReference>
<dbReference type="EMBL" id="WJHE01000809">
    <property type="protein sequence ID" value="MST34009.1"/>
    <property type="molecule type" value="Genomic_DNA"/>
</dbReference>
<keyword evidence="2" id="KW-0545">Nucleotide biosynthesis</keyword>
<evidence type="ECO:0000313" key="9">
    <source>
        <dbReference type="Proteomes" id="UP000437736"/>
    </source>
</evidence>
<keyword evidence="6" id="KW-0067">ATP-binding</keyword>
<dbReference type="Proteomes" id="UP000437736">
    <property type="component" value="Unassembled WGS sequence"/>
</dbReference>
<comment type="subunit">
    <text evidence="6">Monomer.</text>
</comment>
<proteinExistence type="inferred from homology"/>
<dbReference type="SUPFAM" id="SSF52540">
    <property type="entry name" value="P-loop containing nucleoside triphosphate hydrolases"/>
    <property type="match status" value="1"/>
</dbReference>
<accession>A0ABW9QWF9</accession>
<sequence>MNPGARLLILGKQGAGKGTQALRLSRHYVVPHISTGDTFRQAVRSGSEFGQKARQYLDAGDLVPDEIVIGMVRERLTRSDTSHRGFVLDGFPRTVAQADALAKMLNPHGLDLALDLEIDTASVLTRLASRRVCVDCGANYSVIDNPPRVPGLCDVCGGEVVQRDDDTEAAIRRRLELYEQETAPLIAWYEERDLLTRV</sequence>
<evidence type="ECO:0000256" key="4">
    <source>
        <dbReference type="ARBA" id="ARBA00022777"/>
    </source>
</evidence>
<evidence type="ECO:0000313" key="8">
    <source>
        <dbReference type="EMBL" id="MST34009.1"/>
    </source>
</evidence>
<dbReference type="GO" id="GO:0004017">
    <property type="term" value="F:AMP kinase activity"/>
    <property type="evidence" value="ECO:0007669"/>
    <property type="project" value="UniProtKB-EC"/>
</dbReference>
<dbReference type="HAMAP" id="MF_00235">
    <property type="entry name" value="Adenylate_kinase_Adk"/>
    <property type="match status" value="1"/>
</dbReference>
<keyword evidence="3 6" id="KW-0547">Nucleotide-binding</keyword>
<dbReference type="Pfam" id="PF00406">
    <property type="entry name" value="ADK"/>
    <property type="match status" value="1"/>
</dbReference>
<name>A0ABW9QWF9_9ACTN</name>
<comment type="caution">
    <text evidence="8">The sequence shown here is derived from an EMBL/GenBank/DDBJ whole genome shotgun (WGS) entry which is preliminary data.</text>
</comment>
<evidence type="ECO:0000259" key="7">
    <source>
        <dbReference type="Pfam" id="PF05191"/>
    </source>
</evidence>
<dbReference type="CDD" id="cd01428">
    <property type="entry name" value="ADK"/>
    <property type="match status" value="1"/>
</dbReference>
<comment type="similarity">
    <text evidence="5">Belongs to the adenylate kinase family.</text>
</comment>
<dbReference type="NCBIfam" id="TIGR01351">
    <property type="entry name" value="adk"/>
    <property type="match status" value="1"/>
</dbReference>
<dbReference type="InterPro" id="IPR027417">
    <property type="entry name" value="P-loop_NTPase"/>
</dbReference>
<evidence type="ECO:0000256" key="5">
    <source>
        <dbReference type="RuleBase" id="RU003330"/>
    </source>
</evidence>
<evidence type="ECO:0000256" key="2">
    <source>
        <dbReference type="ARBA" id="ARBA00022727"/>
    </source>
</evidence>
<reference evidence="8 9" key="1">
    <citation type="submission" date="2019-11" db="EMBL/GenBank/DDBJ databases">
        <title>Acidiferrimicrobium australis gen. nov., sp. nov., an acidophilic and obligately heterotrophic, member of the Actinobacteria that catalyses dissimilatory oxido- reduction of iron isolated from metal-rich acidic water in Chile.</title>
        <authorList>
            <person name="Gonzalez D."/>
            <person name="Huber K."/>
            <person name="Hedrich S."/>
            <person name="Rojas-Villalobos C."/>
            <person name="Quatrini R."/>
            <person name="Dinamarca M.A."/>
            <person name="Schwarz A."/>
            <person name="Canales C."/>
            <person name="Nancucheo I."/>
        </authorList>
    </citation>
    <scope>NUCLEOTIDE SEQUENCE [LARGE SCALE GENOMIC DNA]</scope>
    <source>
        <strain evidence="8 9">USS-CCA1</strain>
    </source>
</reference>
<keyword evidence="1 5" id="KW-0808">Transferase</keyword>
<protein>
    <recommendedName>
        <fullName evidence="6">Adenylate kinase</fullName>
        <ecNumber evidence="6">2.7.4.3</ecNumber>
    </recommendedName>
</protein>
<evidence type="ECO:0000256" key="1">
    <source>
        <dbReference type="ARBA" id="ARBA00022679"/>
    </source>
</evidence>
<dbReference type="InterPro" id="IPR000850">
    <property type="entry name" value="Adenylat/UMP-CMP_kin"/>
</dbReference>
<evidence type="ECO:0000256" key="3">
    <source>
        <dbReference type="ARBA" id="ARBA00022741"/>
    </source>
</evidence>
<organism evidence="8 9">
    <name type="scientific">Acidiferrimicrobium australe</name>
    <dbReference type="NCBI Taxonomy" id="2664430"/>
    <lineage>
        <taxon>Bacteria</taxon>
        <taxon>Bacillati</taxon>
        <taxon>Actinomycetota</taxon>
        <taxon>Acidimicrobiia</taxon>
        <taxon>Acidimicrobiales</taxon>
        <taxon>Acidimicrobiaceae</taxon>
        <taxon>Acidiferrimicrobium</taxon>
    </lineage>
</organism>